<reference evidence="5" key="1">
    <citation type="submission" date="2018-05" db="EMBL/GenBank/DDBJ databases">
        <authorList>
            <person name="Lanie J.A."/>
            <person name="Ng W.-L."/>
            <person name="Kazmierczak K.M."/>
            <person name="Andrzejewski T.M."/>
            <person name="Davidsen T.M."/>
            <person name="Wayne K.J."/>
            <person name="Tettelin H."/>
            <person name="Glass J.I."/>
            <person name="Rusch D."/>
            <person name="Podicherti R."/>
            <person name="Tsui H.-C.T."/>
            <person name="Winkler M.E."/>
        </authorList>
    </citation>
    <scope>NUCLEOTIDE SEQUENCE</scope>
</reference>
<evidence type="ECO:0000313" key="5">
    <source>
        <dbReference type="EMBL" id="SVB19467.1"/>
    </source>
</evidence>
<dbReference type="GO" id="GO:0009306">
    <property type="term" value="P:protein secretion"/>
    <property type="evidence" value="ECO:0007669"/>
    <property type="project" value="InterPro"/>
</dbReference>
<dbReference type="PANTHER" id="PTHR30332:SF24">
    <property type="entry name" value="SECRETIN GSPD-RELATED"/>
    <property type="match status" value="1"/>
</dbReference>
<organism evidence="5">
    <name type="scientific">marine metagenome</name>
    <dbReference type="NCBI Taxonomy" id="408172"/>
    <lineage>
        <taxon>unclassified sequences</taxon>
        <taxon>metagenomes</taxon>
        <taxon>ecological metagenomes</taxon>
    </lineage>
</organism>
<name>A0A382C214_9ZZZZ</name>
<dbReference type="InterPro" id="IPR004846">
    <property type="entry name" value="T2SS/T3SS_dom"/>
</dbReference>
<proteinExistence type="predicted"/>
<protein>
    <recommendedName>
        <fullName evidence="4">Type II/III secretion system secretin-like domain-containing protein</fullName>
    </recommendedName>
</protein>
<dbReference type="GO" id="GO:0015627">
    <property type="term" value="C:type II protein secretion system complex"/>
    <property type="evidence" value="ECO:0007669"/>
    <property type="project" value="TreeGrafter"/>
</dbReference>
<keyword evidence="2" id="KW-0732">Signal</keyword>
<dbReference type="Pfam" id="PF00263">
    <property type="entry name" value="Secretin"/>
    <property type="match status" value="1"/>
</dbReference>
<dbReference type="AlphaFoldDB" id="A0A382C214"/>
<evidence type="ECO:0000256" key="2">
    <source>
        <dbReference type="ARBA" id="ARBA00022729"/>
    </source>
</evidence>
<sequence>MKSRLTLTTCLLGLLSSVLYQTTIAQQDADSQPYQPEPELAAAQVDYYQPPEPAPARIPAIGSPQSTLNFHTYKLSYMQSDRVLGLLKALGYATVEFYTENGESLDTYIYNSIQPIQDYPLIIKMIDAGKTSLMQPALDGGIGEGGANSLGGTYLHQQTTGAPEQRLFIVYEKAAPEQLHSLLQLMRNEIDVAASQMVIEALVVEINTAKAKELGFSYTQVDKRTTSSQLSTGKFSSTFRSNENSLFSWDSSRDPIGTIWEDGNLYPSYGQWARTAPLGLSASISAFVEDGHAEILSNPSVLVLDGRQARIQVGQQVPTSNVSTTAAGSYASVSYIQTGIVLNIRPRVSEDGSEITMQIETIVSSADTQSGSTETGALLAPEIENKQVQTFVRVADNTPFIVGGLISKKDDKDTTGIPILSDIPLLGNLFKKKTSKNNKREVIIVLTPHVINTNDKSFSYVIPKDSQSFDSFDNLLFRNAYRIRDDDLFDLSFATKSDYYLKILKDLKNFRDTHIELPEEEPVFGFLKDKVPGEEVIVRRMIWEIVHKSKYHEYITDDHFLVFESNEAAKFGNKFKTNLL</sequence>
<gene>
    <name evidence="5" type="ORF">METZ01_LOCUS172321</name>
</gene>
<dbReference type="GO" id="GO:0016020">
    <property type="term" value="C:membrane"/>
    <property type="evidence" value="ECO:0007669"/>
    <property type="project" value="UniProtKB-SubCell"/>
</dbReference>
<keyword evidence="3" id="KW-0472">Membrane</keyword>
<dbReference type="PANTHER" id="PTHR30332">
    <property type="entry name" value="PROBABLE GENERAL SECRETION PATHWAY PROTEIN D"/>
    <property type="match status" value="1"/>
</dbReference>
<feature type="domain" description="Type II/III secretion system secretin-like" evidence="4">
    <location>
        <begin position="288"/>
        <end position="451"/>
    </location>
</feature>
<dbReference type="EMBL" id="UINC01032200">
    <property type="protein sequence ID" value="SVB19467.1"/>
    <property type="molecule type" value="Genomic_DNA"/>
</dbReference>
<evidence type="ECO:0000256" key="1">
    <source>
        <dbReference type="ARBA" id="ARBA00004370"/>
    </source>
</evidence>
<comment type="subcellular location">
    <subcellularLocation>
        <location evidence="1">Membrane</location>
    </subcellularLocation>
</comment>
<evidence type="ECO:0000256" key="3">
    <source>
        <dbReference type="ARBA" id="ARBA00023136"/>
    </source>
</evidence>
<dbReference type="InterPro" id="IPR050810">
    <property type="entry name" value="Bact_Secretion_Sys_Channel"/>
</dbReference>
<feature type="non-terminal residue" evidence="5">
    <location>
        <position position="580"/>
    </location>
</feature>
<accession>A0A382C214</accession>
<dbReference type="PRINTS" id="PR00811">
    <property type="entry name" value="BCTERIALGSPD"/>
</dbReference>
<dbReference type="InterPro" id="IPR001775">
    <property type="entry name" value="GspD/PilQ"/>
</dbReference>
<evidence type="ECO:0000259" key="4">
    <source>
        <dbReference type="Pfam" id="PF00263"/>
    </source>
</evidence>